<accession>A0A7S3Q0Y9</accession>
<reference evidence="2" key="1">
    <citation type="submission" date="2021-01" db="EMBL/GenBank/DDBJ databases">
        <authorList>
            <person name="Corre E."/>
            <person name="Pelletier E."/>
            <person name="Niang G."/>
            <person name="Scheremetjew M."/>
            <person name="Finn R."/>
            <person name="Kale V."/>
            <person name="Holt S."/>
            <person name="Cochrane G."/>
            <person name="Meng A."/>
            <person name="Brown T."/>
            <person name="Cohen L."/>
        </authorList>
    </citation>
    <scope>NUCLEOTIDE SEQUENCE</scope>
    <source>
        <strain evidence="2">MM31A-1</strain>
    </source>
</reference>
<name>A0A7S3Q0Y9_9STRA</name>
<sequence>MNQELLKWLVLITFLATIQETRTFNLQSILRSQCQRRKSISLLSTSLNLRVVSTSSPWLFELKSSSNNPSIPTSIHIQKQRLGLESSGKSSSFLEYETSCIALTKEMQWLLRTSSTLINTDEVTSEYEYPVGTLPPNLIRKFPMIMKAWAQRCSIPHLRSNAAHVVERLLERLLAERDAGNLAVDEEEIINTQLYNLVIEAWANTSGNVDAIGSGSAERRDSSHDRNNGNKAKVTKVIIAAQRAQDILKTMEELAFCGGVSAVKPDIKSYHLTLKAWVRSREHYAVDKMEDILNCMEGLGAVKDSDNASTLLDMDMNTVSKDVKMIARCYNFYLYALANRRTKYNAKLDAKKAYAILLGLKARSSLEIGALAFDTNTYNQVLSTFAKKQNFEGASEAQVIFDEMMNESNVTHVYPDTNTFNTVMNCWLKSGWRGRQHVEKLLHTMVTLNKEGHEGACPDRFSVNSAISAVAKSGRKDSVRKAHFMLMNMEELYGVTPDTASFNLLLGAYAKSRDLQAGKKATKLLVKMEDLFKKGNRDVVPDSFTYSTVIDTINNPSKAEKVLNRMRYLNEFHGGREPNIVVYNALLNKYSTCGDEVLRCQDLLQYMEECYNSGTKKMKPTIISYNTVLKAYSHARGEFTKDANELLSRLETMYKSGESDVAPDVISYTTVISSYSRSDCPQKAREAKNVLDRMINSYNHGNKAARPSIYSFNSCLNACAYTCNQNEKVDAFVVAVSILAQLQEWTKPDHTTYGTMLKALCNLIPEDDERRHRIVNSMFRQCCKEGQVGSMVLQQLRYAASHSLYKTLVGRPITEHDQVTLCNLPTRWSRNVKERNGKILR</sequence>
<gene>
    <name evidence="2" type="ORF">CDEB00056_LOCUS6559</name>
</gene>
<keyword evidence="1" id="KW-0732">Signal</keyword>
<dbReference type="GO" id="GO:0003729">
    <property type="term" value="F:mRNA binding"/>
    <property type="evidence" value="ECO:0007669"/>
    <property type="project" value="TreeGrafter"/>
</dbReference>
<dbReference type="EMBL" id="HBIO01008582">
    <property type="protein sequence ID" value="CAE0461718.1"/>
    <property type="molecule type" value="Transcribed_RNA"/>
</dbReference>
<dbReference type="InterPro" id="IPR002885">
    <property type="entry name" value="PPR_rpt"/>
</dbReference>
<organism evidence="2">
    <name type="scientific">Chaetoceros debilis</name>
    <dbReference type="NCBI Taxonomy" id="122233"/>
    <lineage>
        <taxon>Eukaryota</taxon>
        <taxon>Sar</taxon>
        <taxon>Stramenopiles</taxon>
        <taxon>Ochrophyta</taxon>
        <taxon>Bacillariophyta</taxon>
        <taxon>Coscinodiscophyceae</taxon>
        <taxon>Chaetocerotophycidae</taxon>
        <taxon>Chaetocerotales</taxon>
        <taxon>Chaetocerotaceae</taxon>
        <taxon>Chaetoceros</taxon>
    </lineage>
</organism>
<protein>
    <recommendedName>
        <fullName evidence="3">Pentacotripeptide-repeat region of PRORP domain-containing protein</fullName>
    </recommendedName>
</protein>
<dbReference type="PANTHER" id="PTHR47938">
    <property type="entry name" value="RESPIRATORY COMPLEX I CHAPERONE (CIA84), PUTATIVE (AFU_ORTHOLOGUE AFUA_2G06020)-RELATED"/>
    <property type="match status" value="1"/>
</dbReference>
<evidence type="ECO:0000313" key="2">
    <source>
        <dbReference type="EMBL" id="CAE0461718.1"/>
    </source>
</evidence>
<dbReference type="AlphaFoldDB" id="A0A7S3Q0Y9"/>
<feature type="chain" id="PRO_5031560505" description="Pentacotripeptide-repeat region of PRORP domain-containing protein" evidence="1">
    <location>
        <begin position="24"/>
        <end position="841"/>
    </location>
</feature>
<proteinExistence type="predicted"/>
<dbReference type="Pfam" id="PF01535">
    <property type="entry name" value="PPR"/>
    <property type="match status" value="1"/>
</dbReference>
<dbReference type="Gene3D" id="1.25.40.10">
    <property type="entry name" value="Tetratricopeptide repeat domain"/>
    <property type="match status" value="2"/>
</dbReference>
<dbReference type="Pfam" id="PF13812">
    <property type="entry name" value="PPR_3"/>
    <property type="match status" value="1"/>
</dbReference>
<feature type="signal peptide" evidence="1">
    <location>
        <begin position="1"/>
        <end position="23"/>
    </location>
</feature>
<evidence type="ECO:0000256" key="1">
    <source>
        <dbReference type="SAM" id="SignalP"/>
    </source>
</evidence>
<evidence type="ECO:0008006" key="3">
    <source>
        <dbReference type="Google" id="ProtNLM"/>
    </source>
</evidence>
<dbReference type="PANTHER" id="PTHR47938:SF35">
    <property type="entry name" value="PENTATRICOPEPTIDE REPEAT-CONTAINING PROTEIN 4, MITOCHONDRIAL-RELATED"/>
    <property type="match status" value="1"/>
</dbReference>
<dbReference type="InterPro" id="IPR011990">
    <property type="entry name" value="TPR-like_helical_dom_sf"/>
</dbReference>